<name>A0A1H4BS61_9SPHI</name>
<evidence type="ECO:0000313" key="2">
    <source>
        <dbReference type="EMBL" id="SEA50907.1"/>
    </source>
</evidence>
<keyword evidence="1" id="KW-0812">Transmembrane</keyword>
<evidence type="ECO:0000313" key="3">
    <source>
        <dbReference type="Proteomes" id="UP000198850"/>
    </source>
</evidence>
<feature type="transmembrane region" description="Helical" evidence="1">
    <location>
        <begin position="12"/>
        <end position="32"/>
    </location>
</feature>
<reference evidence="2 3" key="1">
    <citation type="submission" date="2016-10" db="EMBL/GenBank/DDBJ databases">
        <authorList>
            <person name="de Groot N.N."/>
        </authorList>
    </citation>
    <scope>NUCLEOTIDE SEQUENCE [LARGE SCALE GENOMIC DNA]</scope>
    <source>
        <strain evidence="2 3">DSM 19033</strain>
    </source>
</reference>
<accession>A0A1H4BS61</accession>
<gene>
    <name evidence="2" type="ORF">SAMN05443550_103449</name>
</gene>
<dbReference type="EMBL" id="FNRA01000003">
    <property type="protein sequence ID" value="SEA50907.1"/>
    <property type="molecule type" value="Genomic_DNA"/>
</dbReference>
<proteinExistence type="predicted"/>
<dbReference type="STRING" id="425514.SAMN05443550_103449"/>
<keyword evidence="1" id="KW-1133">Transmembrane helix</keyword>
<evidence type="ECO:0000256" key="1">
    <source>
        <dbReference type="SAM" id="Phobius"/>
    </source>
</evidence>
<dbReference type="Proteomes" id="UP000198850">
    <property type="component" value="Unassembled WGS sequence"/>
</dbReference>
<keyword evidence="1" id="KW-0472">Membrane</keyword>
<sequence>MPQAGINPDDKITYFALGFGMSSSLMIIIQSLQNFLHMRL</sequence>
<organism evidence="2 3">
    <name type="scientific">Pedobacter hartonius</name>
    <dbReference type="NCBI Taxonomy" id="425514"/>
    <lineage>
        <taxon>Bacteria</taxon>
        <taxon>Pseudomonadati</taxon>
        <taxon>Bacteroidota</taxon>
        <taxon>Sphingobacteriia</taxon>
        <taxon>Sphingobacteriales</taxon>
        <taxon>Sphingobacteriaceae</taxon>
        <taxon>Pedobacter</taxon>
    </lineage>
</organism>
<protein>
    <submittedName>
        <fullName evidence="2">Uncharacterized protein</fullName>
    </submittedName>
</protein>
<keyword evidence="3" id="KW-1185">Reference proteome</keyword>
<dbReference type="AlphaFoldDB" id="A0A1H4BS61"/>